<dbReference type="EMBL" id="LIUF01000004">
    <property type="protein sequence ID" value="KOX92493.1"/>
    <property type="molecule type" value="Genomic_DNA"/>
</dbReference>
<reference evidence="4" key="2">
    <citation type="submission" date="2019-12" db="EMBL/GenBank/DDBJ databases">
        <title>The whole-genome sequencing of Haloarcula japonica strain pws8.</title>
        <authorList>
            <person name="Verma D.K."/>
            <person name="Gopal K."/>
            <person name="Prasad E.S."/>
        </authorList>
    </citation>
    <scope>NUCLEOTIDE SEQUENCE</scope>
    <source>
        <strain evidence="4">Pws8</strain>
    </source>
</reference>
<dbReference type="PRINTS" id="PR01438">
    <property type="entry name" value="UNVRSLSTRESS"/>
</dbReference>
<dbReference type="PATRIC" id="fig|1705562.3.peg.3450"/>
<reference evidence="3 5" key="1">
    <citation type="submission" date="2015-08" db="EMBL/GenBank/DDBJ databases">
        <title>Genomes of Isolates from Cabo Rojo, PR.</title>
        <authorList>
            <person name="Sanchez-Nieves R.L."/>
            <person name="Montalvo-Rodriguez R."/>
        </authorList>
    </citation>
    <scope>NUCLEOTIDE SEQUENCE [LARGE SCALE GENOMIC DNA]</scope>
    <source>
        <strain evidence="3 5">SL3</strain>
    </source>
</reference>
<dbReference type="Proteomes" id="UP000037729">
    <property type="component" value="Unassembled WGS sequence"/>
</dbReference>
<dbReference type="Pfam" id="PF00582">
    <property type="entry name" value="Usp"/>
    <property type="match status" value="1"/>
</dbReference>
<evidence type="ECO:0000313" key="3">
    <source>
        <dbReference type="EMBL" id="KOX92493.1"/>
    </source>
</evidence>
<dbReference type="InterPro" id="IPR006015">
    <property type="entry name" value="Universal_stress_UspA"/>
</dbReference>
<name>A0A0N0BNH3_9EURY</name>
<accession>A0A0N0BNH3</accession>
<sequence>MYDHILVPYDGSDEARKGAEHGIELAAALGSTVHALYVIDLPGTPRALALRDDEEEMREEYRNYGEEVLANLGTVAEEHGVDYETHFKTGAPSEEIVEFAEDEGMDAIVLGSAFRGKLGNLLGGTTDKVVRTSSVPVISQRMSVNDI</sequence>
<dbReference type="RefSeq" id="WP_053968703.1">
    <property type="nucleotide sequence ID" value="NZ_LIUF01000004.1"/>
</dbReference>
<dbReference type="InterPro" id="IPR014729">
    <property type="entry name" value="Rossmann-like_a/b/a_fold"/>
</dbReference>
<proteinExistence type="inferred from homology"/>
<dbReference type="AlphaFoldDB" id="A0A0N0BNH3"/>
<keyword evidence="5" id="KW-1185">Reference proteome</keyword>
<gene>
    <name evidence="3" type="ORF">AMS69_14190</name>
    <name evidence="4" type="ORF">GOC83_00530</name>
</gene>
<dbReference type="InterPro" id="IPR006016">
    <property type="entry name" value="UspA"/>
</dbReference>
<dbReference type="CDD" id="cd00293">
    <property type="entry name" value="USP-like"/>
    <property type="match status" value="1"/>
</dbReference>
<evidence type="ECO:0000313" key="4">
    <source>
        <dbReference type="EMBL" id="NLV04622.1"/>
    </source>
</evidence>
<dbReference type="Gene3D" id="3.40.50.620">
    <property type="entry name" value="HUPs"/>
    <property type="match status" value="1"/>
</dbReference>
<dbReference type="EMBL" id="WOWB01000001">
    <property type="protein sequence ID" value="NLV04622.1"/>
    <property type="molecule type" value="Genomic_DNA"/>
</dbReference>
<evidence type="ECO:0000259" key="2">
    <source>
        <dbReference type="Pfam" id="PF00582"/>
    </source>
</evidence>
<comment type="similarity">
    <text evidence="1">Belongs to the universal stress protein A family.</text>
</comment>
<dbReference type="SUPFAM" id="SSF52402">
    <property type="entry name" value="Adenine nucleotide alpha hydrolases-like"/>
    <property type="match status" value="1"/>
</dbReference>
<comment type="caution">
    <text evidence="3">The sequence shown here is derived from an EMBL/GenBank/DDBJ whole genome shotgun (WGS) entry which is preliminary data.</text>
</comment>
<evidence type="ECO:0000256" key="1">
    <source>
        <dbReference type="ARBA" id="ARBA00008791"/>
    </source>
</evidence>
<dbReference type="OrthoDB" id="105697at2157"/>
<dbReference type="PANTHER" id="PTHR46268">
    <property type="entry name" value="STRESS RESPONSE PROTEIN NHAX"/>
    <property type="match status" value="1"/>
</dbReference>
<protein>
    <submittedName>
        <fullName evidence="3 4">Universal stress protein</fullName>
    </submittedName>
</protein>
<dbReference type="STRING" id="1705562.AMS69_14190"/>
<dbReference type="PANTHER" id="PTHR46268:SF6">
    <property type="entry name" value="UNIVERSAL STRESS PROTEIN UP12"/>
    <property type="match status" value="1"/>
</dbReference>
<dbReference type="Proteomes" id="UP000610611">
    <property type="component" value="Unassembled WGS sequence"/>
</dbReference>
<evidence type="ECO:0000313" key="5">
    <source>
        <dbReference type="Proteomes" id="UP000037729"/>
    </source>
</evidence>
<organism evidence="3 5">
    <name type="scientific">Haloarcula rubripromontorii</name>
    <dbReference type="NCBI Taxonomy" id="1705562"/>
    <lineage>
        <taxon>Archaea</taxon>
        <taxon>Methanobacteriati</taxon>
        <taxon>Methanobacteriota</taxon>
        <taxon>Stenosarchaea group</taxon>
        <taxon>Halobacteria</taxon>
        <taxon>Halobacteriales</taxon>
        <taxon>Haloarculaceae</taxon>
        <taxon>Haloarcula</taxon>
    </lineage>
</organism>
<feature type="domain" description="UspA" evidence="2">
    <location>
        <begin position="1"/>
        <end position="138"/>
    </location>
</feature>